<dbReference type="Gene3D" id="2.60.40.790">
    <property type="match status" value="1"/>
</dbReference>
<evidence type="ECO:0000259" key="3">
    <source>
        <dbReference type="PROSITE" id="PS01031"/>
    </source>
</evidence>
<name>A0A3E1RFW3_9BURK</name>
<dbReference type="AlphaFoldDB" id="A0A3E1RFW3"/>
<proteinExistence type="inferred from homology"/>
<dbReference type="RefSeq" id="WP_117175022.1">
    <property type="nucleotide sequence ID" value="NZ_QFZK01000002.1"/>
</dbReference>
<dbReference type="CDD" id="cd00298">
    <property type="entry name" value="ACD_sHsps_p23-like"/>
    <property type="match status" value="1"/>
</dbReference>
<keyword evidence="5" id="KW-1185">Reference proteome</keyword>
<feature type="domain" description="SHSP" evidence="3">
    <location>
        <begin position="29"/>
        <end position="125"/>
    </location>
</feature>
<dbReference type="EMBL" id="QFZK01000002">
    <property type="protein sequence ID" value="RFO98267.1"/>
    <property type="molecule type" value="Genomic_DNA"/>
</dbReference>
<evidence type="ECO:0000256" key="1">
    <source>
        <dbReference type="PROSITE-ProRule" id="PRU00285"/>
    </source>
</evidence>
<comment type="caution">
    <text evidence="4">The sequence shown here is derived from an EMBL/GenBank/DDBJ whole genome shotgun (WGS) entry which is preliminary data.</text>
</comment>
<dbReference type="OrthoDB" id="8794599at2"/>
<dbReference type="InterPro" id="IPR002068">
    <property type="entry name" value="A-crystallin/Hsp20_dom"/>
</dbReference>
<protein>
    <submittedName>
        <fullName evidence="4">Heat-shock protein Hsp20</fullName>
    </submittedName>
</protein>
<evidence type="ECO:0000313" key="4">
    <source>
        <dbReference type="EMBL" id="RFO98267.1"/>
    </source>
</evidence>
<evidence type="ECO:0000313" key="5">
    <source>
        <dbReference type="Proteomes" id="UP000260665"/>
    </source>
</evidence>
<dbReference type="SUPFAM" id="SSF49764">
    <property type="entry name" value="HSP20-like chaperones"/>
    <property type="match status" value="1"/>
</dbReference>
<reference evidence="4 5" key="1">
    <citation type="submission" date="2018-05" db="EMBL/GenBank/DDBJ databases">
        <title>Rhodoferax soyangensis sp.nov., isolated from an oligotrophic freshwater lake.</title>
        <authorList>
            <person name="Park M."/>
        </authorList>
    </citation>
    <scope>NUCLEOTIDE SEQUENCE [LARGE SCALE GENOMIC DNA]</scope>
    <source>
        <strain evidence="4 5">IMCC26218</strain>
    </source>
</reference>
<accession>A0A3E1RFW3</accession>
<sequence length="125" mass="13842">MLFASTHPALRRNVYAHSGRALERFLSEAHSETSKTSTQYQQDESAFHLKLDMPGIAREQLAISIEGAVVRISSREGAERQYRAAYELPQDIDAGLSEAKLENGVLTLKLTKKVPVSNATEITVQ</sequence>
<gene>
    <name evidence="4" type="ORF">DIC66_06045</name>
</gene>
<dbReference type="PROSITE" id="PS01031">
    <property type="entry name" value="SHSP"/>
    <property type="match status" value="1"/>
</dbReference>
<evidence type="ECO:0000256" key="2">
    <source>
        <dbReference type="RuleBase" id="RU003616"/>
    </source>
</evidence>
<dbReference type="InterPro" id="IPR008978">
    <property type="entry name" value="HSP20-like_chaperone"/>
</dbReference>
<comment type="similarity">
    <text evidence="1 2">Belongs to the small heat shock protein (HSP20) family.</text>
</comment>
<dbReference type="Proteomes" id="UP000260665">
    <property type="component" value="Unassembled WGS sequence"/>
</dbReference>
<organism evidence="4 5">
    <name type="scientific">Rhodoferax lacus</name>
    <dbReference type="NCBI Taxonomy" id="2184758"/>
    <lineage>
        <taxon>Bacteria</taxon>
        <taxon>Pseudomonadati</taxon>
        <taxon>Pseudomonadota</taxon>
        <taxon>Betaproteobacteria</taxon>
        <taxon>Burkholderiales</taxon>
        <taxon>Comamonadaceae</taxon>
        <taxon>Rhodoferax</taxon>
    </lineage>
</organism>
<dbReference type="Pfam" id="PF00011">
    <property type="entry name" value="HSP20"/>
    <property type="match status" value="1"/>
</dbReference>